<feature type="compositionally biased region" description="Polar residues" evidence="3">
    <location>
        <begin position="143"/>
        <end position="182"/>
    </location>
</feature>
<feature type="compositionally biased region" description="Basic and acidic residues" evidence="3">
    <location>
        <begin position="212"/>
        <end position="243"/>
    </location>
</feature>
<protein>
    <submittedName>
        <fullName evidence="4">YRB1</fullName>
    </submittedName>
</protein>
<dbReference type="SUPFAM" id="SSF50729">
    <property type="entry name" value="PH domain-like"/>
    <property type="match status" value="1"/>
</dbReference>
<reference evidence="4" key="1">
    <citation type="submission" date="2021-02" db="EMBL/GenBank/DDBJ databases">
        <authorList>
            <person name="Syme A R."/>
            <person name="Syme A R."/>
            <person name="Moolhuijzen P."/>
        </authorList>
    </citation>
    <scope>NUCLEOTIDE SEQUENCE</scope>
    <source>
        <strain evidence="4">W1-1</strain>
    </source>
</reference>
<evidence type="ECO:0000256" key="1">
    <source>
        <dbReference type="ARBA" id="ARBA00004123"/>
    </source>
</evidence>
<evidence type="ECO:0000313" key="5">
    <source>
        <dbReference type="Proteomes" id="UP000472372"/>
    </source>
</evidence>
<dbReference type="InterPro" id="IPR000156">
    <property type="entry name" value="Ran_bind_dom"/>
</dbReference>
<feature type="compositionally biased region" description="Low complexity" evidence="3">
    <location>
        <begin position="199"/>
        <end position="208"/>
    </location>
</feature>
<feature type="compositionally biased region" description="Low complexity" evidence="3">
    <location>
        <begin position="427"/>
        <end position="438"/>
    </location>
</feature>
<dbReference type="Gene3D" id="2.30.29.30">
    <property type="entry name" value="Pleckstrin-homology domain (PH domain)/Phosphotyrosine-binding domain (PTB)"/>
    <property type="match status" value="1"/>
</dbReference>
<feature type="compositionally biased region" description="Polar residues" evidence="3">
    <location>
        <begin position="15"/>
        <end position="32"/>
    </location>
</feature>
<dbReference type="EMBL" id="HG992981">
    <property type="protein sequence ID" value="CAE7174189.1"/>
    <property type="molecule type" value="Genomic_DNA"/>
</dbReference>
<feature type="compositionally biased region" description="Polar residues" evidence="3">
    <location>
        <begin position="72"/>
        <end position="89"/>
    </location>
</feature>
<dbReference type="PANTHER" id="PTHR23138">
    <property type="entry name" value="RAN BINDING PROTEIN"/>
    <property type="match status" value="1"/>
</dbReference>
<comment type="subcellular location">
    <subcellularLocation>
        <location evidence="1">Nucleus</location>
    </subcellularLocation>
</comment>
<name>A0A776AJ56_9PLEO</name>
<feature type="compositionally biased region" description="Basic and acidic residues" evidence="3">
    <location>
        <begin position="272"/>
        <end position="288"/>
    </location>
</feature>
<dbReference type="Pfam" id="PF00638">
    <property type="entry name" value="Ran_BP1"/>
    <property type="match status" value="1"/>
</dbReference>
<feature type="compositionally biased region" description="Basic and acidic residues" evidence="3">
    <location>
        <begin position="34"/>
        <end position="54"/>
    </location>
</feature>
<dbReference type="Proteomes" id="UP000472372">
    <property type="component" value="Chromosome 5"/>
</dbReference>
<gene>
    <name evidence="4" type="ORF">PTTW11_05587</name>
</gene>
<accession>A0A776AJ56</accession>
<feature type="compositionally biased region" description="Low complexity" evidence="3">
    <location>
        <begin position="326"/>
        <end position="337"/>
    </location>
</feature>
<feature type="compositionally biased region" description="Gly residues" evidence="3">
    <location>
        <begin position="338"/>
        <end position="349"/>
    </location>
</feature>
<feature type="compositionally biased region" description="Basic and acidic residues" evidence="3">
    <location>
        <begin position="417"/>
        <end position="426"/>
    </location>
</feature>
<evidence type="ECO:0000256" key="2">
    <source>
        <dbReference type="ARBA" id="ARBA00023242"/>
    </source>
</evidence>
<dbReference type="AlphaFoldDB" id="A0A776AJ56"/>
<dbReference type="PROSITE" id="PS50196">
    <property type="entry name" value="RANBD1"/>
    <property type="match status" value="1"/>
</dbReference>
<organism evidence="4 5">
    <name type="scientific">Pyrenophora teres f. teres</name>
    <dbReference type="NCBI Taxonomy" id="97479"/>
    <lineage>
        <taxon>Eukaryota</taxon>
        <taxon>Fungi</taxon>
        <taxon>Dikarya</taxon>
        <taxon>Ascomycota</taxon>
        <taxon>Pezizomycotina</taxon>
        <taxon>Dothideomycetes</taxon>
        <taxon>Pleosporomycetidae</taxon>
        <taxon>Pleosporales</taxon>
        <taxon>Pleosporineae</taxon>
        <taxon>Pleosporaceae</taxon>
        <taxon>Pyrenophora</taxon>
    </lineage>
</organism>
<proteinExistence type="predicted"/>
<evidence type="ECO:0000313" key="4">
    <source>
        <dbReference type="EMBL" id="CAE7174189.1"/>
    </source>
</evidence>
<keyword evidence="2" id="KW-0539">Nucleus</keyword>
<feature type="compositionally biased region" description="Gly residues" evidence="3">
    <location>
        <begin position="361"/>
        <end position="373"/>
    </location>
</feature>
<feature type="compositionally biased region" description="Acidic residues" evidence="3">
    <location>
        <begin position="405"/>
        <end position="416"/>
    </location>
</feature>
<dbReference type="InterPro" id="IPR011993">
    <property type="entry name" value="PH-like_dom_sf"/>
</dbReference>
<feature type="compositionally biased region" description="Low complexity" evidence="3">
    <location>
        <begin position="295"/>
        <end position="306"/>
    </location>
</feature>
<feature type="compositionally biased region" description="Low complexity" evidence="3">
    <location>
        <begin position="350"/>
        <end position="360"/>
    </location>
</feature>
<dbReference type="GO" id="GO:0005634">
    <property type="term" value="C:nucleus"/>
    <property type="evidence" value="ECO:0007669"/>
    <property type="project" value="UniProtKB-SubCell"/>
</dbReference>
<dbReference type="InterPro" id="IPR045255">
    <property type="entry name" value="RanBP1-like"/>
</dbReference>
<evidence type="ECO:0000256" key="3">
    <source>
        <dbReference type="SAM" id="MobiDB-lite"/>
    </source>
</evidence>
<feature type="compositionally biased region" description="Low complexity" evidence="3">
    <location>
        <begin position="247"/>
        <end position="271"/>
    </location>
</feature>
<dbReference type="SMART" id="SM00160">
    <property type="entry name" value="RanBD"/>
    <property type="match status" value="1"/>
</dbReference>
<feature type="region of interest" description="Disordered" evidence="3">
    <location>
        <begin position="1"/>
        <end position="444"/>
    </location>
</feature>
<sequence length="562" mass="59607">MTDMPEEQQAAARVATSTAEPNDTIESASASPARSDKSSDSEGKDVREKLKDTQIDTQTKPDALRSHDQPMNEATNGSAKIGDQSVSGSDSERGRLRRKRSREDFEDEADADKHSEKKPPGPHMRKRSRDIRKDLEAAMPVKPTSTAISSINETDTDEQMTSPSKIASAKATTDKASGTETSPKNKRTRDQIENDNEAATETSEGASANGKPVEKAQGEERNTKRLRDKEGDKSSTDVPDSKTKIPPGSGFANFSASSPFAAMAAKPAASKPSDKPETLPQTSDDKFKSSGFGGFSTSTASPFGGFASSKSGSNSPFGAGSGSKLSSFAGSTATVTSTGGGFLGLGSSGTSGFDGATFGSSLGGGFGGLGGSKTGTSFAAPGGNLEIKGLKEKETPFGAAAIGEPSDDEDGDDEDPEKGTDKEERQTSQPLLSQQPQETGEEGEETIWTGRARLYHMSGEGQNRGWKERGVGTFKFNITVDEPKKARFVLRAEGTHRLLLNASVTRNMVFGGDAKGEKPNDTRLLFNSPNPEGKLEMHLLKLKAENAKQLWEEVTKVQEEQL</sequence>
<dbReference type="PANTHER" id="PTHR23138:SF142">
    <property type="entry name" value="RAN-BINDING PROTEIN 3B-RELATED"/>
    <property type="match status" value="1"/>
</dbReference>